<reference evidence="10" key="1">
    <citation type="submission" date="2023-07" db="EMBL/GenBank/DDBJ databases">
        <title>draft genome sequence of fig (Ficus carica).</title>
        <authorList>
            <person name="Takahashi T."/>
            <person name="Nishimura K."/>
        </authorList>
    </citation>
    <scope>NUCLEOTIDE SEQUENCE</scope>
</reference>
<dbReference type="Pfam" id="PF23452">
    <property type="entry name" value="HPAT"/>
    <property type="match status" value="2"/>
</dbReference>
<proteinExistence type="predicted"/>
<evidence type="ECO:0000256" key="5">
    <source>
        <dbReference type="ARBA" id="ARBA00022989"/>
    </source>
</evidence>
<evidence type="ECO:0000256" key="2">
    <source>
        <dbReference type="ARBA" id="ARBA00022676"/>
    </source>
</evidence>
<protein>
    <recommendedName>
        <fullName evidence="9">Hydroxyproline O-arabinosyltransferase-like domain-containing protein</fullName>
    </recommendedName>
</protein>
<dbReference type="GO" id="GO:0016757">
    <property type="term" value="F:glycosyltransferase activity"/>
    <property type="evidence" value="ECO:0007669"/>
    <property type="project" value="UniProtKB-KW"/>
</dbReference>
<evidence type="ECO:0000313" key="10">
    <source>
        <dbReference type="EMBL" id="GMN42659.1"/>
    </source>
</evidence>
<evidence type="ECO:0000256" key="6">
    <source>
        <dbReference type="ARBA" id="ARBA00023136"/>
    </source>
</evidence>
<feature type="transmembrane region" description="Helical" evidence="7">
    <location>
        <begin position="697"/>
        <end position="719"/>
    </location>
</feature>
<evidence type="ECO:0000256" key="4">
    <source>
        <dbReference type="ARBA" id="ARBA00022692"/>
    </source>
</evidence>
<comment type="subcellular location">
    <subcellularLocation>
        <location evidence="1">Membrane</location>
        <topology evidence="1">Single-pass membrane protein</topology>
    </subcellularLocation>
</comment>
<evidence type="ECO:0000256" key="8">
    <source>
        <dbReference type="SAM" id="SignalP"/>
    </source>
</evidence>
<keyword evidence="8" id="KW-0732">Signal</keyword>
<keyword evidence="4 7" id="KW-0812">Transmembrane</keyword>
<dbReference type="InterPro" id="IPR044845">
    <property type="entry name" value="HPAT/SRGT1-like"/>
</dbReference>
<keyword evidence="2" id="KW-0328">Glycosyltransferase</keyword>
<keyword evidence="11" id="KW-1185">Reference proteome</keyword>
<feature type="domain" description="Hydroxyproline O-arabinosyltransferase-like" evidence="9">
    <location>
        <begin position="31"/>
        <end position="194"/>
    </location>
</feature>
<evidence type="ECO:0000256" key="7">
    <source>
        <dbReference type="SAM" id="Phobius"/>
    </source>
</evidence>
<name>A0AA87ZSJ0_FICCA</name>
<gene>
    <name evidence="10" type="ORF">TIFTF001_011869</name>
</gene>
<evidence type="ECO:0000313" key="11">
    <source>
        <dbReference type="Proteomes" id="UP001187192"/>
    </source>
</evidence>
<dbReference type="EMBL" id="BTGU01000014">
    <property type="protein sequence ID" value="GMN42659.1"/>
    <property type="molecule type" value="Genomic_DNA"/>
</dbReference>
<dbReference type="Proteomes" id="UP001187192">
    <property type="component" value="Unassembled WGS sequence"/>
</dbReference>
<feature type="signal peptide" evidence="8">
    <location>
        <begin position="1"/>
        <end position="22"/>
    </location>
</feature>
<accession>A0AA87ZSJ0</accession>
<organism evidence="10 11">
    <name type="scientific">Ficus carica</name>
    <name type="common">Common fig</name>
    <dbReference type="NCBI Taxonomy" id="3494"/>
    <lineage>
        <taxon>Eukaryota</taxon>
        <taxon>Viridiplantae</taxon>
        <taxon>Streptophyta</taxon>
        <taxon>Embryophyta</taxon>
        <taxon>Tracheophyta</taxon>
        <taxon>Spermatophyta</taxon>
        <taxon>Magnoliopsida</taxon>
        <taxon>eudicotyledons</taxon>
        <taxon>Gunneridae</taxon>
        <taxon>Pentapetalae</taxon>
        <taxon>rosids</taxon>
        <taxon>fabids</taxon>
        <taxon>Rosales</taxon>
        <taxon>Moraceae</taxon>
        <taxon>Ficeae</taxon>
        <taxon>Ficus</taxon>
    </lineage>
</organism>
<dbReference type="PANTHER" id="PTHR31485:SF7">
    <property type="entry name" value="PEPTIDYL SERINE ALPHA-GALACTOSYLTRANSFERASE"/>
    <property type="match status" value="1"/>
</dbReference>
<feature type="chain" id="PRO_5041679400" description="Hydroxyproline O-arabinosyltransferase-like domain-containing protein" evidence="8">
    <location>
        <begin position="23"/>
        <end position="737"/>
    </location>
</feature>
<sequence>MAEFLWVMAVAVIWELGGFVGGGVEGKRPEQEAPYPAINKPAGVVHWLEHSEEAKNVDWVVILDADMIIRGPIIPWEIGAEKGRPVAAFYGYLVGCDNILADLHTKHPELCDKVGGLLAMHIDDLRKLAPLWLSKTEEVREDRAHWPTNYTGDVYGKGWISEMYGYSFGAAEAGLRHKINDNLMIYPGYVPREGVEPILLHYGLLFRVGNWSFSKLEHHEDDIVYKCGKLFPEPPYPREVKLMEPDPNKRRSLLISIECINTINEGLLAQHAANGCPAPKWSKYLSFLKSNRFAELTKPKHPTPASLELMEDRKQRHVADETEKPRPKIHTLFSTECTPYFDWQTVGLVHSFHLSGQPGNITRLLSCTDEDLKKYEGRDLAPTHYVPSMSRHPLTGDWYPAINKPAAVLHWLNHVETDAEFIVILDADMVMRGPITPWEFKAERGHPVSTPYEYLIGCDNELAKLHTRHPEACDKVGGVIIMHIDDLRKFALLWLHKTEEVRADKDHYATNITGDIYESGWISEMYGYSFGAAELKLRHLVDDEIMIYPGYVPQPGVKYRVFHYGLEFRVGNWSFDKARWRDTDMVNRCWAKFPDPPEPLTLNKTDNDVLQRDLLSIECIRTINEALQLHHERRKCQDLNSPPATLNSETTTEISYSRKFGKVDPSFTLKINNTETNTSRESSETTEKDGGFSSLRFWIVVLWAASGLGFVAVIFFLFSGHRWKGTRGRHHRNKRKT</sequence>
<evidence type="ECO:0000256" key="3">
    <source>
        <dbReference type="ARBA" id="ARBA00022679"/>
    </source>
</evidence>
<keyword evidence="5 7" id="KW-1133">Transmembrane helix</keyword>
<feature type="domain" description="Hydroxyproline O-arabinosyltransferase-like" evidence="9">
    <location>
        <begin position="331"/>
        <end position="598"/>
    </location>
</feature>
<dbReference type="PANTHER" id="PTHR31485">
    <property type="entry name" value="PEPTIDYL SERINE ALPHA-GALACTOSYLTRANSFERASE"/>
    <property type="match status" value="1"/>
</dbReference>
<dbReference type="AlphaFoldDB" id="A0AA87ZSJ0"/>
<keyword evidence="6 7" id="KW-0472">Membrane</keyword>
<evidence type="ECO:0000259" key="9">
    <source>
        <dbReference type="Pfam" id="PF23452"/>
    </source>
</evidence>
<dbReference type="GO" id="GO:0016020">
    <property type="term" value="C:membrane"/>
    <property type="evidence" value="ECO:0007669"/>
    <property type="project" value="UniProtKB-SubCell"/>
</dbReference>
<dbReference type="InterPro" id="IPR056508">
    <property type="entry name" value="HPAT-like"/>
</dbReference>
<evidence type="ECO:0000256" key="1">
    <source>
        <dbReference type="ARBA" id="ARBA00004167"/>
    </source>
</evidence>
<comment type="caution">
    <text evidence="10">The sequence shown here is derived from an EMBL/GenBank/DDBJ whole genome shotgun (WGS) entry which is preliminary data.</text>
</comment>
<keyword evidence="3" id="KW-0808">Transferase</keyword>